<accession>A0A9N8W2Y6</accession>
<evidence type="ECO:0000259" key="1">
    <source>
        <dbReference type="Pfam" id="PF01370"/>
    </source>
</evidence>
<gene>
    <name evidence="2" type="ORF">PBRASI_LOCUS1102</name>
</gene>
<name>A0A9N8W2Y6_9GLOM</name>
<dbReference type="InterPro" id="IPR001509">
    <property type="entry name" value="Epimerase_deHydtase"/>
</dbReference>
<feature type="domain" description="NAD-dependent epimerase/dehydratase" evidence="1">
    <location>
        <begin position="36"/>
        <end position="232"/>
    </location>
</feature>
<evidence type="ECO:0000313" key="2">
    <source>
        <dbReference type="EMBL" id="CAG8471675.1"/>
    </source>
</evidence>
<dbReference type="PANTHER" id="PTHR12126">
    <property type="entry name" value="NADH-UBIQUINONE OXIDOREDUCTASE 39 KDA SUBUNIT-RELATED"/>
    <property type="match status" value="1"/>
</dbReference>
<dbReference type="Proteomes" id="UP000789739">
    <property type="component" value="Unassembled WGS sequence"/>
</dbReference>
<dbReference type="InterPro" id="IPR036291">
    <property type="entry name" value="NAD(P)-bd_dom_sf"/>
</dbReference>
<comment type="caution">
    <text evidence="2">The sequence shown here is derived from an EMBL/GenBank/DDBJ whole genome shotgun (WGS) entry which is preliminary data.</text>
</comment>
<dbReference type="Pfam" id="PF01370">
    <property type="entry name" value="Epimerase"/>
    <property type="match status" value="1"/>
</dbReference>
<dbReference type="OrthoDB" id="275457at2759"/>
<organism evidence="2 3">
    <name type="scientific">Paraglomus brasilianum</name>
    <dbReference type="NCBI Taxonomy" id="144538"/>
    <lineage>
        <taxon>Eukaryota</taxon>
        <taxon>Fungi</taxon>
        <taxon>Fungi incertae sedis</taxon>
        <taxon>Mucoromycota</taxon>
        <taxon>Glomeromycotina</taxon>
        <taxon>Glomeromycetes</taxon>
        <taxon>Paraglomerales</taxon>
        <taxon>Paraglomeraceae</taxon>
        <taxon>Paraglomus</taxon>
    </lineage>
</organism>
<sequence>MQTLFIRRPSRSPLQATAGIVRQLVTSVHNNRRKAVVIGGSGFVGKYVAKAFVNDSDTEVQIYARHPNIDDLKTLGNQILSPISCDITSQSDVSNACKDANIIVNLVGILHENPPIYTFENVQHQGAKKVAIAARENEAQLVHISAIGADPSSEIPYAKTKGLGEIAVREEYPDAIIVRPSLIFGPEDDFFNRFAKLARYLPFMPVFGGGNTKFQPVHVWDLAKAITQAGKDRNLRGKTIEAGGPTGMLQENDLAGIRRPIISLPWFVGTIQGYFLEKLPVNLFTITRDQVKLLRKDNIVSPSSDVLTLQDMGIDPRPAEQILHHYLRHHDRATSNKRTHRMVGRDTMEEMAEIEEIRRQTPKNGLELEKKYRKIQEEQVKR</sequence>
<dbReference type="PANTHER" id="PTHR12126:SF11">
    <property type="entry name" value="NADH DEHYDROGENASE [UBIQUINONE] 1 ALPHA SUBCOMPLEX SUBUNIT 9, MITOCHONDRIAL"/>
    <property type="match status" value="1"/>
</dbReference>
<proteinExistence type="predicted"/>
<dbReference type="SUPFAM" id="SSF51735">
    <property type="entry name" value="NAD(P)-binding Rossmann-fold domains"/>
    <property type="match status" value="1"/>
</dbReference>
<protein>
    <submittedName>
        <fullName evidence="2">896_t:CDS:1</fullName>
    </submittedName>
</protein>
<dbReference type="Gene3D" id="3.40.50.720">
    <property type="entry name" value="NAD(P)-binding Rossmann-like Domain"/>
    <property type="match status" value="1"/>
</dbReference>
<dbReference type="EMBL" id="CAJVPI010000066">
    <property type="protein sequence ID" value="CAG8471675.1"/>
    <property type="molecule type" value="Genomic_DNA"/>
</dbReference>
<evidence type="ECO:0000313" key="3">
    <source>
        <dbReference type="Proteomes" id="UP000789739"/>
    </source>
</evidence>
<dbReference type="GO" id="GO:0044877">
    <property type="term" value="F:protein-containing complex binding"/>
    <property type="evidence" value="ECO:0007669"/>
    <property type="project" value="TreeGrafter"/>
</dbReference>
<reference evidence="2" key="1">
    <citation type="submission" date="2021-06" db="EMBL/GenBank/DDBJ databases">
        <authorList>
            <person name="Kallberg Y."/>
            <person name="Tangrot J."/>
            <person name="Rosling A."/>
        </authorList>
    </citation>
    <scope>NUCLEOTIDE SEQUENCE</scope>
    <source>
        <strain evidence="2">BR232B</strain>
    </source>
</reference>
<dbReference type="AlphaFoldDB" id="A0A9N8W2Y6"/>
<dbReference type="CDD" id="cd05271">
    <property type="entry name" value="NDUFA9_like_SDR_a"/>
    <property type="match status" value="1"/>
</dbReference>
<keyword evidence="3" id="KW-1185">Reference proteome</keyword>
<dbReference type="InterPro" id="IPR051207">
    <property type="entry name" value="ComplexI_NDUFA9_subunit"/>
</dbReference>